<gene>
    <name evidence="2" type="ORF">SKAU_G00209080</name>
</gene>
<dbReference type="OrthoDB" id="4369127at2759"/>
<dbReference type="EMBL" id="JAINUF010000007">
    <property type="protein sequence ID" value="KAJ8353341.1"/>
    <property type="molecule type" value="Genomic_DNA"/>
</dbReference>
<dbReference type="AlphaFoldDB" id="A0A9Q1IUR2"/>
<dbReference type="SUPFAM" id="SSF56672">
    <property type="entry name" value="DNA/RNA polymerases"/>
    <property type="match status" value="1"/>
</dbReference>
<accession>A0A9Q1IUR2</accession>
<protein>
    <submittedName>
        <fullName evidence="2">Uncharacterized protein</fullName>
    </submittedName>
</protein>
<dbReference type="Proteomes" id="UP001152622">
    <property type="component" value="Chromosome 7"/>
</dbReference>
<dbReference type="InterPro" id="IPR043502">
    <property type="entry name" value="DNA/RNA_pol_sf"/>
</dbReference>
<keyword evidence="3" id="KW-1185">Reference proteome</keyword>
<feature type="region of interest" description="Disordered" evidence="1">
    <location>
        <begin position="1"/>
        <end position="26"/>
    </location>
</feature>
<dbReference type="Gene3D" id="3.10.10.10">
    <property type="entry name" value="HIV Type 1 Reverse Transcriptase, subunit A, domain 1"/>
    <property type="match status" value="1"/>
</dbReference>
<feature type="compositionally biased region" description="Basic and acidic residues" evidence="1">
    <location>
        <begin position="10"/>
        <end position="23"/>
    </location>
</feature>
<name>A0A9Q1IUR2_SYNKA</name>
<sequence>MIQIPLVRQKNAEVREKHEKQKTQNEPPHVFKLVAASVAGHPQAGNPHQSCPKLSVAMLNQQRKQAERNNEDDQCLPRGLVGPCCTATALVERVRCGIYVETALVNIPHKSSSKIPVVLQNVTEHNVTLLPKTVIAEVMAAFSITPLKAGQSTPTKSVQSQGGKIKFDVGDPALPTEWKTRILEKLNSMPEVFAPDESHGHTTAVKHHIRLHDETPFKERPRPVHPCNREAVKEHLRELMDAGIIRESEPLCICDSNCDAS</sequence>
<evidence type="ECO:0000313" key="2">
    <source>
        <dbReference type="EMBL" id="KAJ8353341.1"/>
    </source>
</evidence>
<proteinExistence type="predicted"/>
<organism evidence="2 3">
    <name type="scientific">Synaphobranchus kaupii</name>
    <name type="common">Kaup's arrowtooth eel</name>
    <dbReference type="NCBI Taxonomy" id="118154"/>
    <lineage>
        <taxon>Eukaryota</taxon>
        <taxon>Metazoa</taxon>
        <taxon>Chordata</taxon>
        <taxon>Craniata</taxon>
        <taxon>Vertebrata</taxon>
        <taxon>Euteleostomi</taxon>
        <taxon>Actinopterygii</taxon>
        <taxon>Neopterygii</taxon>
        <taxon>Teleostei</taxon>
        <taxon>Anguilliformes</taxon>
        <taxon>Synaphobranchidae</taxon>
        <taxon>Synaphobranchus</taxon>
    </lineage>
</organism>
<reference evidence="2" key="1">
    <citation type="journal article" date="2023" name="Science">
        <title>Genome structures resolve the early diversification of teleost fishes.</title>
        <authorList>
            <person name="Parey E."/>
            <person name="Louis A."/>
            <person name="Montfort J."/>
            <person name="Bouchez O."/>
            <person name="Roques C."/>
            <person name="Iampietro C."/>
            <person name="Lluch J."/>
            <person name="Castinel A."/>
            <person name="Donnadieu C."/>
            <person name="Desvignes T."/>
            <person name="Floi Bucao C."/>
            <person name="Jouanno E."/>
            <person name="Wen M."/>
            <person name="Mejri S."/>
            <person name="Dirks R."/>
            <person name="Jansen H."/>
            <person name="Henkel C."/>
            <person name="Chen W.J."/>
            <person name="Zahm M."/>
            <person name="Cabau C."/>
            <person name="Klopp C."/>
            <person name="Thompson A.W."/>
            <person name="Robinson-Rechavi M."/>
            <person name="Braasch I."/>
            <person name="Lecointre G."/>
            <person name="Bobe J."/>
            <person name="Postlethwait J.H."/>
            <person name="Berthelot C."/>
            <person name="Roest Crollius H."/>
            <person name="Guiguen Y."/>
        </authorList>
    </citation>
    <scope>NUCLEOTIDE SEQUENCE</scope>
    <source>
        <strain evidence="2">WJC10195</strain>
    </source>
</reference>
<comment type="caution">
    <text evidence="2">The sequence shown here is derived from an EMBL/GenBank/DDBJ whole genome shotgun (WGS) entry which is preliminary data.</text>
</comment>
<evidence type="ECO:0000256" key="1">
    <source>
        <dbReference type="SAM" id="MobiDB-lite"/>
    </source>
</evidence>
<evidence type="ECO:0000313" key="3">
    <source>
        <dbReference type="Proteomes" id="UP001152622"/>
    </source>
</evidence>